<dbReference type="EMBL" id="CP011856">
    <property type="protein sequence ID" value="AKM54131.1"/>
    <property type="molecule type" value="Genomic_DNA"/>
</dbReference>
<reference evidence="2 3" key="1">
    <citation type="journal article" date="2015" name="Genome Biol. Evol.">
        <title>Found and Lost: The Fates of Horizontally Acquired Genes in Arthropod-Symbiotic Spiroplasma.</title>
        <authorList>
            <person name="Lo W.S."/>
            <person name="Gasparich G.E."/>
            <person name="Kuo C.H."/>
        </authorList>
    </citation>
    <scope>NUCLEOTIDE SEQUENCE [LARGE SCALE GENOMIC DNA]</scope>
    <source>
        <strain evidence="3">TDA-040725-5</strain>
    </source>
</reference>
<organism evidence="2 3">
    <name type="scientific">Spiroplasma eriocheiris</name>
    <dbReference type="NCBI Taxonomy" id="315358"/>
    <lineage>
        <taxon>Bacteria</taxon>
        <taxon>Bacillati</taxon>
        <taxon>Mycoplasmatota</taxon>
        <taxon>Mollicutes</taxon>
        <taxon>Entomoplasmatales</taxon>
        <taxon>Spiroplasmataceae</taxon>
        <taxon>Spiroplasma</taxon>
    </lineage>
</organism>
<evidence type="ECO:0000256" key="1">
    <source>
        <dbReference type="SAM" id="Coils"/>
    </source>
</evidence>
<dbReference type="Proteomes" id="UP000035661">
    <property type="component" value="Chromosome"/>
</dbReference>
<dbReference type="AlphaFoldDB" id="A0A0H3XJT0"/>
<keyword evidence="3" id="KW-1185">Reference proteome</keyword>
<dbReference type="KEGG" id="seri:SERIO_v1c05590"/>
<dbReference type="RefSeq" id="WP_047791369.1">
    <property type="nucleotide sequence ID" value="NZ_CP011856.1"/>
</dbReference>
<sequence length="252" mass="29942">MFEWLKLLWKKDTSIRDITSEMVEINRANFYEEYVKSKLAPEDWETFLKLCNDAKDICTTNLILHGLVPRSTHNFRINEKLTWRLTLHLSDCLFNRWTGSYHGMLLKFKEQCPEMLNFVPGWNSDIMRPTLIRDNYMEVMAYDRNKLNSNVLNHIRSASFDISNDELSRQFDDQHFGEEDFRWFYNFNLDIPSEEPPPLDNPPCVELPKEEVEKVELATAALKELCEEVKKKNQEKQQNIAQQIKEEEAKDQ</sequence>
<reference evidence="3" key="2">
    <citation type="submission" date="2015-06" db="EMBL/GenBank/DDBJ databases">
        <title>Complete genome sequence of Spiroplasma eriocheiris TDA-040725-5 (DSM 21848).</title>
        <authorList>
            <person name="Lo W.-S."/>
            <person name="Kuo C.-H."/>
        </authorList>
    </citation>
    <scope>NUCLEOTIDE SEQUENCE [LARGE SCALE GENOMIC DNA]</scope>
    <source>
        <strain evidence="3">TDA-040725-5</strain>
    </source>
</reference>
<feature type="coiled-coil region" evidence="1">
    <location>
        <begin position="212"/>
        <end position="250"/>
    </location>
</feature>
<name>A0A0H3XJT0_9MOLU</name>
<evidence type="ECO:0000313" key="2">
    <source>
        <dbReference type="EMBL" id="AKM54131.1"/>
    </source>
</evidence>
<accession>A0A0H3XJT0</accession>
<evidence type="ECO:0000313" key="3">
    <source>
        <dbReference type="Proteomes" id="UP000035661"/>
    </source>
</evidence>
<protein>
    <submittedName>
        <fullName evidence="2">Uncharacterized protein</fullName>
    </submittedName>
</protein>
<proteinExistence type="predicted"/>
<keyword evidence="1" id="KW-0175">Coiled coil</keyword>
<dbReference type="PATRIC" id="fig|743698.3.peg.558"/>
<gene>
    <name evidence="2" type="ORF">SERIO_v1c05590</name>
</gene>